<evidence type="ECO:0000256" key="1">
    <source>
        <dbReference type="ARBA" id="ARBA00022741"/>
    </source>
</evidence>
<evidence type="ECO:0000256" key="2">
    <source>
        <dbReference type="ARBA" id="ARBA00022840"/>
    </source>
</evidence>
<accession>A0A382S282</accession>
<sequence length="315" mass="35675">SYNASLDQVKSLVQSHKIYSNHIMNTLQSYSAKLLPDPQPDFSCADVVFNLPLKDAYTYEIPPHFSGMIKKGMRVLVPFGRRRLTGYVVGISYNNEKNIPLKAIEEVPDLEPIISKELLSLTRWIANYYHSSWGEAIKAALPAGLDDVSQEKLHLTEKGLRALTEGTQSTQATYILQTLRSKKRLTSKQLYRSLKKKYSPSALVKLKQNGMVSVENQITRSSLKYKYEKVIRLVENPATKKEIKELLKRSPKQRAVYDFICRGETTISILKNNISGSSQALKNLISKQLLETSVRKEEKGSTQPKYKIGDTIMCS</sequence>
<organism evidence="5">
    <name type="scientific">marine metagenome</name>
    <dbReference type="NCBI Taxonomy" id="408172"/>
    <lineage>
        <taxon>unclassified sequences</taxon>
        <taxon>metagenomes</taxon>
        <taxon>ecological metagenomes</taxon>
    </lineage>
</organism>
<dbReference type="InterPro" id="IPR042115">
    <property type="entry name" value="PriA_3primeBD_sf"/>
</dbReference>
<dbReference type="EMBL" id="UINC01125670">
    <property type="protein sequence ID" value="SVD03652.1"/>
    <property type="molecule type" value="Genomic_DNA"/>
</dbReference>
<gene>
    <name evidence="5" type="ORF">METZ01_LOCUS356506</name>
</gene>
<dbReference type="GO" id="GO:0043138">
    <property type="term" value="F:3'-5' DNA helicase activity"/>
    <property type="evidence" value="ECO:0007669"/>
    <property type="project" value="TreeGrafter"/>
</dbReference>
<dbReference type="Pfam" id="PF17764">
    <property type="entry name" value="PriA_3primeBD"/>
    <property type="match status" value="1"/>
</dbReference>
<feature type="non-terminal residue" evidence="5">
    <location>
        <position position="1"/>
    </location>
</feature>
<evidence type="ECO:0000259" key="4">
    <source>
        <dbReference type="Pfam" id="PF17764"/>
    </source>
</evidence>
<name>A0A382S282_9ZZZZ</name>
<dbReference type="FunFam" id="3.40.1440.60:FF:000001">
    <property type="entry name" value="Primosomal protein N"/>
    <property type="match status" value="1"/>
</dbReference>
<evidence type="ECO:0000313" key="5">
    <source>
        <dbReference type="EMBL" id="SVD03652.1"/>
    </source>
</evidence>
<feature type="non-terminal residue" evidence="5">
    <location>
        <position position="315"/>
    </location>
</feature>
<feature type="domain" description="Primosomal protein N' 3' DNA-binding" evidence="4">
    <location>
        <begin position="46"/>
        <end position="142"/>
    </location>
</feature>
<dbReference type="Gene3D" id="3.40.1440.60">
    <property type="entry name" value="PriA, 3(prime) DNA-binding domain"/>
    <property type="match status" value="1"/>
</dbReference>
<evidence type="ECO:0000256" key="3">
    <source>
        <dbReference type="ARBA" id="ARBA00023125"/>
    </source>
</evidence>
<dbReference type="PANTHER" id="PTHR30580:SF0">
    <property type="entry name" value="PRIMOSOMAL PROTEIN N"/>
    <property type="match status" value="1"/>
</dbReference>
<keyword evidence="2" id="KW-0067">ATP-binding</keyword>
<dbReference type="GO" id="GO:0003677">
    <property type="term" value="F:DNA binding"/>
    <property type="evidence" value="ECO:0007669"/>
    <property type="project" value="UniProtKB-KW"/>
</dbReference>
<dbReference type="GO" id="GO:0006310">
    <property type="term" value="P:DNA recombination"/>
    <property type="evidence" value="ECO:0007669"/>
    <property type="project" value="TreeGrafter"/>
</dbReference>
<dbReference type="AlphaFoldDB" id="A0A382S282"/>
<dbReference type="PANTHER" id="PTHR30580">
    <property type="entry name" value="PRIMOSOMAL PROTEIN N"/>
    <property type="match status" value="1"/>
</dbReference>
<protein>
    <recommendedName>
        <fullName evidence="4">Primosomal protein N' 3' DNA-binding domain-containing protein</fullName>
    </recommendedName>
</protein>
<dbReference type="InterPro" id="IPR041222">
    <property type="entry name" value="PriA_3primeBD"/>
</dbReference>
<dbReference type="GO" id="GO:0005524">
    <property type="term" value="F:ATP binding"/>
    <property type="evidence" value="ECO:0007669"/>
    <property type="project" value="UniProtKB-KW"/>
</dbReference>
<reference evidence="5" key="1">
    <citation type="submission" date="2018-05" db="EMBL/GenBank/DDBJ databases">
        <authorList>
            <person name="Lanie J.A."/>
            <person name="Ng W.-L."/>
            <person name="Kazmierczak K.M."/>
            <person name="Andrzejewski T.M."/>
            <person name="Davidsen T.M."/>
            <person name="Wayne K.J."/>
            <person name="Tettelin H."/>
            <person name="Glass J.I."/>
            <person name="Rusch D."/>
            <person name="Podicherti R."/>
            <person name="Tsui H.-C.T."/>
            <person name="Winkler M.E."/>
        </authorList>
    </citation>
    <scope>NUCLEOTIDE SEQUENCE</scope>
</reference>
<dbReference type="GO" id="GO:0006302">
    <property type="term" value="P:double-strand break repair"/>
    <property type="evidence" value="ECO:0007669"/>
    <property type="project" value="TreeGrafter"/>
</dbReference>
<dbReference type="GO" id="GO:0006270">
    <property type="term" value="P:DNA replication initiation"/>
    <property type="evidence" value="ECO:0007669"/>
    <property type="project" value="TreeGrafter"/>
</dbReference>
<keyword evidence="3" id="KW-0238">DNA-binding</keyword>
<keyword evidence="1" id="KW-0547">Nucleotide-binding</keyword>
<proteinExistence type="predicted"/>